<evidence type="ECO:0000259" key="5">
    <source>
        <dbReference type="SMART" id="SM00858"/>
    </source>
</evidence>
<dbReference type="GO" id="GO:0044780">
    <property type="term" value="P:bacterial-type flagellum assembly"/>
    <property type="evidence" value="ECO:0007669"/>
    <property type="project" value="InterPro"/>
</dbReference>
<dbReference type="NCBIfam" id="TIGR03170">
    <property type="entry name" value="flgA_cterm"/>
    <property type="match status" value="1"/>
</dbReference>
<protein>
    <submittedName>
        <fullName evidence="6">Flagella basal body P-ring formation protein FlgA</fullName>
    </submittedName>
</protein>
<keyword evidence="7" id="KW-1185">Reference proteome</keyword>
<dbReference type="KEGG" id="ccz:CCALI_02079"/>
<dbReference type="RefSeq" id="WP_016483410.1">
    <property type="nucleotide sequence ID" value="NC_021487.1"/>
</dbReference>
<keyword evidence="6" id="KW-0969">Cilium</keyword>
<dbReference type="CDD" id="cd11614">
    <property type="entry name" value="SAF_CpaB_FlgA_like"/>
    <property type="match status" value="1"/>
</dbReference>
<dbReference type="InterPro" id="IPR039246">
    <property type="entry name" value="Flagellar_FlgA"/>
</dbReference>
<keyword evidence="2 4" id="KW-0732">Signal</keyword>
<evidence type="ECO:0000256" key="4">
    <source>
        <dbReference type="SAM" id="SignalP"/>
    </source>
</evidence>
<dbReference type="Gene3D" id="2.30.30.760">
    <property type="match status" value="1"/>
</dbReference>
<dbReference type="AlphaFoldDB" id="S0EVR8"/>
<keyword evidence="6" id="KW-0966">Cell projection</keyword>
<organism evidence="6 7">
    <name type="scientific">Chthonomonas calidirosea (strain DSM 23976 / ICMP 18418 / T49)</name>
    <dbReference type="NCBI Taxonomy" id="1303518"/>
    <lineage>
        <taxon>Bacteria</taxon>
        <taxon>Bacillati</taxon>
        <taxon>Armatimonadota</taxon>
        <taxon>Chthonomonadia</taxon>
        <taxon>Chthonomonadales</taxon>
        <taxon>Chthonomonadaceae</taxon>
        <taxon>Chthonomonas</taxon>
    </lineage>
</organism>
<feature type="signal peptide" evidence="4">
    <location>
        <begin position="1"/>
        <end position="22"/>
    </location>
</feature>
<dbReference type="InterPro" id="IPR013974">
    <property type="entry name" value="SAF"/>
</dbReference>
<reference evidence="7" key="1">
    <citation type="submission" date="2013-03" db="EMBL/GenBank/DDBJ databases">
        <title>Genome sequence of Chthonomonas calidirosea, the first sequenced genome from the Armatimonadetes phylum (formally candidate division OP10).</title>
        <authorList>
            <person name="Lee K.C.Y."/>
            <person name="Morgan X.C."/>
            <person name="Dunfield P.F."/>
            <person name="Tamas I."/>
            <person name="Houghton K.M."/>
            <person name="Vyssotski M."/>
            <person name="Ryan J.L.J."/>
            <person name="Lagutin K."/>
            <person name="McDonald I.R."/>
            <person name="Stott M.B."/>
        </authorList>
    </citation>
    <scope>NUCLEOTIDE SEQUENCE [LARGE SCALE GENOMIC DNA]</scope>
    <source>
        <strain evidence="7">DSM 23976 / ICMP 18418 / T49</strain>
    </source>
</reference>
<evidence type="ECO:0000256" key="1">
    <source>
        <dbReference type="ARBA" id="ARBA00004418"/>
    </source>
</evidence>
<dbReference type="STRING" id="454171.CP488_02011"/>
<evidence type="ECO:0000313" key="7">
    <source>
        <dbReference type="Proteomes" id="UP000014227"/>
    </source>
</evidence>
<dbReference type="Proteomes" id="UP000014227">
    <property type="component" value="Chromosome I"/>
</dbReference>
<dbReference type="EMBL" id="HF951689">
    <property type="protein sequence ID" value="CCW35886.1"/>
    <property type="molecule type" value="Genomic_DNA"/>
</dbReference>
<dbReference type="eggNOG" id="COG1261">
    <property type="taxonomic scope" value="Bacteria"/>
</dbReference>
<feature type="domain" description="SAF" evidence="5">
    <location>
        <begin position="204"/>
        <end position="266"/>
    </location>
</feature>
<dbReference type="HOGENOM" id="CLU_841183_0_0_0"/>
<name>S0EVR8_CHTCT</name>
<keyword evidence="3" id="KW-0574">Periplasm</keyword>
<feature type="chain" id="PRO_5004486344" evidence="4">
    <location>
        <begin position="23"/>
        <end position="330"/>
    </location>
</feature>
<proteinExistence type="predicted"/>
<dbReference type="Pfam" id="PF13144">
    <property type="entry name" value="ChapFlgA"/>
    <property type="match status" value="1"/>
</dbReference>
<dbReference type="PATRIC" id="fig|1303518.3.peg.2147"/>
<evidence type="ECO:0000256" key="2">
    <source>
        <dbReference type="ARBA" id="ARBA00022729"/>
    </source>
</evidence>
<dbReference type="SMART" id="SM00858">
    <property type="entry name" value="SAF"/>
    <property type="match status" value="1"/>
</dbReference>
<accession>S0EVR8</accession>
<dbReference type="InterPro" id="IPR017585">
    <property type="entry name" value="SAF_FlgA"/>
</dbReference>
<keyword evidence="6" id="KW-0282">Flagellum</keyword>
<comment type="subcellular location">
    <subcellularLocation>
        <location evidence="1">Periplasm</location>
    </subcellularLocation>
</comment>
<evidence type="ECO:0000313" key="6">
    <source>
        <dbReference type="EMBL" id="CCW35886.1"/>
    </source>
</evidence>
<dbReference type="GO" id="GO:0042597">
    <property type="term" value="C:periplasmic space"/>
    <property type="evidence" value="ECO:0007669"/>
    <property type="project" value="UniProtKB-SubCell"/>
</dbReference>
<dbReference type="OrthoDB" id="7727421at2"/>
<sequence length="330" mass="34428">MKRCTFFLGLWLVCGFHSTGYAAKKPDKSAPTGVTIVAKAESVVSGSLIHVGDIATIQGGSPTLQQAIAAVVVGVAPLPGLSRSIMAGDILVHLREAQLASPSIHIKAPTMILVRRAANNVAANQIVQVALAAAQKAVQGIAGAVIVPDPVEGNMVLPTGQLQIVAGQVGGDPGLGTLFVPVNLYVDDKLVQATTVTFHVHRRLQALVANRTLEPRDILQPDDVSLVTVDLPPGFNDPITDAKEAIGKRATRRILAGAPIPASALEVPPVVQAGNIITVLYVVGQARITAYGTAQQSARIGDTIHVYITSTHKIIDAVVLDAHTAEVMNN</sequence>
<dbReference type="PANTHER" id="PTHR36307">
    <property type="entry name" value="FLAGELLA BASAL BODY P-RING FORMATION PROTEIN FLGA"/>
    <property type="match status" value="1"/>
</dbReference>
<dbReference type="Gene3D" id="3.90.1210.10">
    <property type="entry name" value="Antifreeze-like/N-acetylneuraminic acid synthase C-terminal domain"/>
    <property type="match status" value="1"/>
</dbReference>
<dbReference type="InParanoid" id="S0EVR8"/>
<gene>
    <name evidence="6" type="ORF">CCALI_02079</name>
</gene>
<evidence type="ECO:0000256" key="3">
    <source>
        <dbReference type="ARBA" id="ARBA00022764"/>
    </source>
</evidence>
<dbReference type="PANTHER" id="PTHR36307:SF1">
    <property type="entry name" value="FLAGELLA BASAL BODY P-RING FORMATION PROTEIN FLGA"/>
    <property type="match status" value="1"/>
</dbReference>